<feature type="region of interest" description="Disordered" evidence="1">
    <location>
        <begin position="23"/>
        <end position="46"/>
    </location>
</feature>
<reference evidence="2 3" key="1">
    <citation type="submission" date="2016-11" db="EMBL/GenBank/DDBJ databases">
        <authorList>
            <person name="Jaros S."/>
            <person name="Januszkiewicz K."/>
            <person name="Wedrychowicz H."/>
        </authorList>
    </citation>
    <scope>NUCLEOTIDE SEQUENCE [LARGE SCALE GENOMIC DNA]</scope>
    <source>
        <strain evidence="2 3">DSM 10068</strain>
    </source>
</reference>
<sequence length="112" mass="12726">MFQPEPAAKIGVNMERLSGVKTQKTVQRHSLESPEPWPSNGPEIYERRPPLKIYKSDQVMMIGKSEPKPTRLRIIKAEKAPPLMLEPSKAAMTRNIDKPIIGQKVRIVNENL</sequence>
<accession>A0A1M5ZI19</accession>
<evidence type="ECO:0000313" key="2">
    <source>
        <dbReference type="EMBL" id="SHI23798.1"/>
    </source>
</evidence>
<evidence type="ECO:0000313" key="3">
    <source>
        <dbReference type="Proteomes" id="UP000183995"/>
    </source>
</evidence>
<organism evidence="2 3">
    <name type="scientific">Sporobacter termitidis DSM 10068</name>
    <dbReference type="NCBI Taxonomy" id="1123282"/>
    <lineage>
        <taxon>Bacteria</taxon>
        <taxon>Bacillati</taxon>
        <taxon>Bacillota</taxon>
        <taxon>Clostridia</taxon>
        <taxon>Eubacteriales</taxon>
        <taxon>Oscillospiraceae</taxon>
        <taxon>Sporobacter</taxon>
    </lineage>
</organism>
<gene>
    <name evidence="2" type="ORF">SAMN02745823_03765</name>
</gene>
<proteinExistence type="predicted"/>
<protein>
    <submittedName>
        <fullName evidence="2">Uncharacterized protein</fullName>
    </submittedName>
</protein>
<evidence type="ECO:0000256" key="1">
    <source>
        <dbReference type="SAM" id="MobiDB-lite"/>
    </source>
</evidence>
<dbReference type="EMBL" id="FQXV01000022">
    <property type="protein sequence ID" value="SHI23798.1"/>
    <property type="molecule type" value="Genomic_DNA"/>
</dbReference>
<dbReference type="AlphaFoldDB" id="A0A1M5ZI19"/>
<keyword evidence="3" id="KW-1185">Reference proteome</keyword>
<name>A0A1M5ZI19_9FIRM</name>
<dbReference type="Proteomes" id="UP000183995">
    <property type="component" value="Unassembled WGS sequence"/>
</dbReference>